<evidence type="ECO:0000256" key="1">
    <source>
        <dbReference type="SAM" id="Phobius"/>
    </source>
</evidence>
<keyword evidence="3" id="KW-1185">Reference proteome</keyword>
<reference evidence="2" key="2">
    <citation type="submission" date="2020-09" db="EMBL/GenBank/DDBJ databases">
        <authorList>
            <person name="Sun Q."/>
            <person name="Zhou Y."/>
        </authorList>
    </citation>
    <scope>NUCLEOTIDE SEQUENCE</scope>
    <source>
        <strain evidence="2">CGMCC 4.7403</strain>
    </source>
</reference>
<dbReference type="RefSeq" id="WP_189784314.1">
    <property type="nucleotide sequence ID" value="NZ_BNAT01000015.1"/>
</dbReference>
<gene>
    <name evidence="2" type="ORF">GCM10017771_45470</name>
</gene>
<accession>A0A918Z1G7</accession>
<name>A0A918Z1G7_9ACTN</name>
<feature type="transmembrane region" description="Helical" evidence="1">
    <location>
        <begin position="6"/>
        <end position="26"/>
    </location>
</feature>
<dbReference type="EMBL" id="BNAT01000015">
    <property type="protein sequence ID" value="GHE29564.1"/>
    <property type="molecule type" value="Genomic_DNA"/>
</dbReference>
<keyword evidence="1" id="KW-0812">Transmembrane</keyword>
<dbReference type="Proteomes" id="UP000603227">
    <property type="component" value="Unassembled WGS sequence"/>
</dbReference>
<evidence type="ECO:0000313" key="2">
    <source>
        <dbReference type="EMBL" id="GHE29564.1"/>
    </source>
</evidence>
<organism evidence="2 3">
    <name type="scientific">Streptomyces capitiformicae</name>
    <dbReference type="NCBI Taxonomy" id="2014920"/>
    <lineage>
        <taxon>Bacteria</taxon>
        <taxon>Bacillati</taxon>
        <taxon>Actinomycetota</taxon>
        <taxon>Actinomycetes</taxon>
        <taxon>Kitasatosporales</taxon>
        <taxon>Streptomycetaceae</taxon>
        <taxon>Streptomyces</taxon>
    </lineage>
</organism>
<sequence length="62" mass="6415">MNELKIMTAALALALAVICGLGAAFWRLARMGGVDQALATGGGVFIAVAMLAFVVLSYIRSE</sequence>
<protein>
    <submittedName>
        <fullName evidence="2">Uncharacterized protein</fullName>
    </submittedName>
</protein>
<feature type="transmembrane region" description="Helical" evidence="1">
    <location>
        <begin position="38"/>
        <end position="59"/>
    </location>
</feature>
<proteinExistence type="predicted"/>
<keyword evidence="1" id="KW-1133">Transmembrane helix</keyword>
<evidence type="ECO:0000313" key="3">
    <source>
        <dbReference type="Proteomes" id="UP000603227"/>
    </source>
</evidence>
<reference evidence="2" key="1">
    <citation type="journal article" date="2014" name="Int. J. Syst. Evol. Microbiol.">
        <title>Complete genome sequence of Corynebacterium casei LMG S-19264T (=DSM 44701T), isolated from a smear-ripened cheese.</title>
        <authorList>
            <consortium name="US DOE Joint Genome Institute (JGI-PGF)"/>
            <person name="Walter F."/>
            <person name="Albersmeier A."/>
            <person name="Kalinowski J."/>
            <person name="Ruckert C."/>
        </authorList>
    </citation>
    <scope>NUCLEOTIDE SEQUENCE</scope>
    <source>
        <strain evidence="2">CGMCC 4.7403</strain>
    </source>
</reference>
<comment type="caution">
    <text evidence="2">The sequence shown here is derived from an EMBL/GenBank/DDBJ whole genome shotgun (WGS) entry which is preliminary data.</text>
</comment>
<dbReference type="AlphaFoldDB" id="A0A918Z1G7"/>
<keyword evidence="1" id="KW-0472">Membrane</keyword>